<sequence length="219" mass="25108">MHNYRAIHHLWAIRYQLALGSRDIPDDEFVERELLSKFEAELDALARVEMEHRTRAETERDASEAEKRRICEEEEQAAAEREEVERAEEARRQALEKLAEEERAKEEQIRSREEMAAVRYEQRLRLGEELSAMEMRIAACLQKSEGTAQTLGEIRAGRAKCKCSRMIRKEISTLQGDVAALGEEVAHVAREEESIRAQEENQGGLIPPPFSDLQPGPVL</sequence>
<feature type="region of interest" description="Disordered" evidence="1">
    <location>
        <begin position="53"/>
        <end position="87"/>
    </location>
</feature>
<name>A0A4Y7TV98_COPMI</name>
<keyword evidence="3" id="KW-1185">Reference proteome</keyword>
<feature type="compositionally biased region" description="Basic and acidic residues" evidence="1">
    <location>
        <begin position="53"/>
        <end position="71"/>
    </location>
</feature>
<feature type="region of interest" description="Disordered" evidence="1">
    <location>
        <begin position="192"/>
        <end position="219"/>
    </location>
</feature>
<evidence type="ECO:0000313" key="3">
    <source>
        <dbReference type="Proteomes" id="UP000298030"/>
    </source>
</evidence>
<evidence type="ECO:0000313" key="2">
    <source>
        <dbReference type="EMBL" id="TEB38087.1"/>
    </source>
</evidence>
<accession>A0A4Y7TV98</accession>
<proteinExistence type="predicted"/>
<protein>
    <submittedName>
        <fullName evidence="2">Uncharacterized protein</fullName>
    </submittedName>
</protein>
<feature type="compositionally biased region" description="Basic and acidic residues" evidence="1">
    <location>
        <begin position="78"/>
        <end position="87"/>
    </location>
</feature>
<reference evidence="2 3" key="1">
    <citation type="journal article" date="2019" name="Nat. Ecol. Evol.">
        <title>Megaphylogeny resolves global patterns of mushroom evolution.</title>
        <authorList>
            <person name="Varga T."/>
            <person name="Krizsan K."/>
            <person name="Foldi C."/>
            <person name="Dima B."/>
            <person name="Sanchez-Garcia M."/>
            <person name="Sanchez-Ramirez S."/>
            <person name="Szollosi G.J."/>
            <person name="Szarkandi J.G."/>
            <person name="Papp V."/>
            <person name="Albert L."/>
            <person name="Andreopoulos W."/>
            <person name="Angelini C."/>
            <person name="Antonin V."/>
            <person name="Barry K.W."/>
            <person name="Bougher N.L."/>
            <person name="Buchanan P."/>
            <person name="Buyck B."/>
            <person name="Bense V."/>
            <person name="Catcheside P."/>
            <person name="Chovatia M."/>
            <person name="Cooper J."/>
            <person name="Damon W."/>
            <person name="Desjardin D."/>
            <person name="Finy P."/>
            <person name="Geml J."/>
            <person name="Haridas S."/>
            <person name="Hughes K."/>
            <person name="Justo A."/>
            <person name="Karasinski D."/>
            <person name="Kautmanova I."/>
            <person name="Kiss B."/>
            <person name="Kocsube S."/>
            <person name="Kotiranta H."/>
            <person name="LaButti K.M."/>
            <person name="Lechner B.E."/>
            <person name="Liimatainen K."/>
            <person name="Lipzen A."/>
            <person name="Lukacs Z."/>
            <person name="Mihaltcheva S."/>
            <person name="Morgado L.N."/>
            <person name="Niskanen T."/>
            <person name="Noordeloos M.E."/>
            <person name="Ohm R.A."/>
            <person name="Ortiz-Santana B."/>
            <person name="Ovrebo C."/>
            <person name="Racz N."/>
            <person name="Riley R."/>
            <person name="Savchenko A."/>
            <person name="Shiryaev A."/>
            <person name="Soop K."/>
            <person name="Spirin V."/>
            <person name="Szebenyi C."/>
            <person name="Tomsovsky M."/>
            <person name="Tulloss R.E."/>
            <person name="Uehling J."/>
            <person name="Grigoriev I.V."/>
            <person name="Vagvolgyi C."/>
            <person name="Papp T."/>
            <person name="Martin F.M."/>
            <person name="Miettinen O."/>
            <person name="Hibbett D.S."/>
            <person name="Nagy L.G."/>
        </authorList>
    </citation>
    <scope>NUCLEOTIDE SEQUENCE [LARGE SCALE GENOMIC DNA]</scope>
    <source>
        <strain evidence="2 3">FP101781</strain>
    </source>
</reference>
<dbReference type="Proteomes" id="UP000298030">
    <property type="component" value="Unassembled WGS sequence"/>
</dbReference>
<dbReference type="EMBL" id="QPFP01000003">
    <property type="protein sequence ID" value="TEB38087.1"/>
    <property type="molecule type" value="Genomic_DNA"/>
</dbReference>
<evidence type="ECO:0000256" key="1">
    <source>
        <dbReference type="SAM" id="MobiDB-lite"/>
    </source>
</evidence>
<organism evidence="2 3">
    <name type="scientific">Coprinellus micaceus</name>
    <name type="common">Glistening ink-cap mushroom</name>
    <name type="synonym">Coprinus micaceus</name>
    <dbReference type="NCBI Taxonomy" id="71717"/>
    <lineage>
        <taxon>Eukaryota</taxon>
        <taxon>Fungi</taxon>
        <taxon>Dikarya</taxon>
        <taxon>Basidiomycota</taxon>
        <taxon>Agaricomycotina</taxon>
        <taxon>Agaricomycetes</taxon>
        <taxon>Agaricomycetidae</taxon>
        <taxon>Agaricales</taxon>
        <taxon>Agaricineae</taxon>
        <taxon>Psathyrellaceae</taxon>
        <taxon>Coprinellus</taxon>
    </lineage>
</organism>
<gene>
    <name evidence="2" type="ORF">FA13DRAFT_1725713</name>
</gene>
<dbReference type="AlphaFoldDB" id="A0A4Y7TV98"/>
<comment type="caution">
    <text evidence="2">The sequence shown here is derived from an EMBL/GenBank/DDBJ whole genome shotgun (WGS) entry which is preliminary data.</text>
</comment>